<comment type="caution">
    <text evidence="2">The sequence shown here is derived from an EMBL/GenBank/DDBJ whole genome shotgun (WGS) entry which is preliminary data.</text>
</comment>
<dbReference type="RefSeq" id="WP_173680513.1">
    <property type="nucleotide sequence ID" value="NZ_JAAZWO010000004.1"/>
</dbReference>
<dbReference type="InterPro" id="IPR007391">
    <property type="entry name" value="Vancomycin_resist_VanW"/>
</dbReference>
<dbReference type="PANTHER" id="PTHR35788:SF1">
    <property type="entry name" value="EXPORTED PROTEIN"/>
    <property type="match status" value="1"/>
</dbReference>
<proteinExistence type="predicted"/>
<dbReference type="PANTHER" id="PTHR35788">
    <property type="entry name" value="EXPORTED PROTEIN-RELATED"/>
    <property type="match status" value="1"/>
</dbReference>
<evidence type="ECO:0000313" key="2">
    <source>
        <dbReference type="EMBL" id="MBC2397033.1"/>
    </source>
</evidence>
<dbReference type="InterPro" id="IPR052913">
    <property type="entry name" value="Glycopeptide_resist_protein"/>
</dbReference>
<feature type="domain" description="YoaR-like putative peptidoglycan binding" evidence="1">
    <location>
        <begin position="106"/>
        <end position="216"/>
    </location>
</feature>
<sequence length="434" mass="49365">MLLETKNQAYSRRKSKARKRKMQRRRIAILSLTFLFIGAVLIGGGKAFSIYNTVKKYENLIYPGIFIEGVNVGGKTKEQAIDLLSQKYKNQNKARDIVIKTSNNEYKLNFSKLNIEYNFSDVVNSAYLLHKNDKFLKKYDNIKNPKNEDMNLKYKYSTSKIDEFIKNIEEKNNIQASNAEITKSPSGNFIIKGETCGQVVDKEKIKKEIDKNMDIRKKDNIVISSVMKEVKPHINSQDLKKIDTKISTFTTDFASSNNNRATNVDLSTRAINGTILMPGDTFSFNEVVGQRTEEKGYKPATVIVGDKFVDDFGGGVCQVSSTLYNAVTRANILPKERTHHTIASTYVPLGMDATVDFGNIDYKFSNTLPYPIYIEGIIYNRKLTFNIYSNNALTDKKYDLINEIKGNRVNVYKVTCKNGKEIDKQLISSDSYKD</sequence>
<keyword evidence="3" id="KW-1185">Reference proteome</keyword>
<dbReference type="InterPro" id="IPR022029">
    <property type="entry name" value="YoaR-like_PG-bd"/>
</dbReference>
<accession>A0A923E618</accession>
<dbReference type="Proteomes" id="UP000563151">
    <property type="component" value="Unassembled WGS sequence"/>
</dbReference>
<name>A0A923E618_CLOTT</name>
<gene>
    <name evidence="2" type="ORF">HGG79_04450</name>
</gene>
<evidence type="ECO:0000259" key="1">
    <source>
        <dbReference type="Pfam" id="PF12229"/>
    </source>
</evidence>
<reference evidence="2 3" key="1">
    <citation type="submission" date="2020-04" db="EMBL/GenBank/DDBJ databases">
        <title>Genomic insights into acetone-butanol-ethanol (ABE) fermentation by sequencing solventogenic clostridia strains.</title>
        <authorList>
            <person name="Brown S."/>
        </authorList>
    </citation>
    <scope>NUCLEOTIDE SEQUENCE [LARGE SCALE GENOMIC DNA]</scope>
    <source>
        <strain evidence="2 3">DJ011</strain>
    </source>
</reference>
<dbReference type="AlphaFoldDB" id="A0A923E618"/>
<evidence type="ECO:0000313" key="3">
    <source>
        <dbReference type="Proteomes" id="UP000563151"/>
    </source>
</evidence>
<dbReference type="Pfam" id="PF12229">
    <property type="entry name" value="PG_binding_4"/>
    <property type="match status" value="1"/>
</dbReference>
<dbReference type="EMBL" id="JAAZWO010000004">
    <property type="protein sequence ID" value="MBC2397033.1"/>
    <property type="molecule type" value="Genomic_DNA"/>
</dbReference>
<organism evidence="2 3">
    <name type="scientific">Clostridium tetanomorphum</name>
    <dbReference type="NCBI Taxonomy" id="1553"/>
    <lineage>
        <taxon>Bacteria</taxon>
        <taxon>Bacillati</taxon>
        <taxon>Bacillota</taxon>
        <taxon>Clostridia</taxon>
        <taxon>Eubacteriales</taxon>
        <taxon>Clostridiaceae</taxon>
        <taxon>Clostridium</taxon>
    </lineage>
</organism>
<protein>
    <submittedName>
        <fullName evidence="2">Vanomycin resistance protein VanB</fullName>
    </submittedName>
</protein>
<dbReference type="Pfam" id="PF04294">
    <property type="entry name" value="VanW"/>
    <property type="match status" value="1"/>
</dbReference>